<dbReference type="SUPFAM" id="SSF53474">
    <property type="entry name" value="alpha/beta-Hydrolases"/>
    <property type="match status" value="1"/>
</dbReference>
<sequence length="287" mass="32559">MTIQYIQANKLQFAYREYGDGPLVILLHGFPDIATTWSHQVPALVAQGYRVVTPYLRGYTPTEIPEGGFYDKATLVEDIAGLIKGLSGGKPVHLVGQDWGAIIAYAVLAAYPELISRAVVMAVPHPGQVTESLVNPKHIHRSFHWWFFQLPDLPEKAILANDQAFIDYLWAYWTIPSHRDEEHIAAVKETLEKPGVLSATLAYYRAMFDVSKADPALTAVREKMTRLIQVPTLALCGREDLRAELMLEQSQYFTNEYEFKLVDNAGHFLHREQPEAVTRLIIDWLKR</sequence>
<dbReference type="AlphaFoldDB" id="A0AAC9NJ83"/>
<dbReference type="GO" id="GO:0016787">
    <property type="term" value="F:hydrolase activity"/>
    <property type="evidence" value="ECO:0007669"/>
    <property type="project" value="UniProtKB-KW"/>
</dbReference>
<dbReference type="PANTHER" id="PTHR43329">
    <property type="entry name" value="EPOXIDE HYDROLASE"/>
    <property type="match status" value="1"/>
</dbReference>
<evidence type="ECO:0000313" key="4">
    <source>
        <dbReference type="Proteomes" id="UP000182060"/>
    </source>
</evidence>
<evidence type="ECO:0000313" key="3">
    <source>
        <dbReference type="EMBL" id="APC01739.1"/>
    </source>
</evidence>
<dbReference type="EMBL" id="CP015017">
    <property type="protein sequence ID" value="APC01739.1"/>
    <property type="molecule type" value="Genomic_DNA"/>
</dbReference>
<reference evidence="3" key="1">
    <citation type="journal article" date="2017" name="Appl. Environ. Microbiol.">
        <title>Microdiversification of a pelagic Polynucleobacter species is mainly driven by acquisition of genomic islands from a partially interspecific gene pool.</title>
        <authorList>
            <person name="Hoetzinger M."/>
            <person name="Hahn M.W."/>
            <person name="Jezberova J."/>
            <person name="Schmidt J."/>
            <person name="Koll U."/>
        </authorList>
    </citation>
    <scope>NUCLEOTIDE SEQUENCE</scope>
    <source>
        <strain evidence="3">MWH-RechtKol4</strain>
    </source>
</reference>
<evidence type="ECO:0000259" key="2">
    <source>
        <dbReference type="Pfam" id="PF00561"/>
    </source>
</evidence>
<proteinExistence type="predicted"/>
<dbReference type="InterPro" id="IPR029058">
    <property type="entry name" value="AB_hydrolase_fold"/>
</dbReference>
<dbReference type="RefSeq" id="WP_071539603.1">
    <property type="nucleotide sequence ID" value="NZ_CP015016.1"/>
</dbReference>
<keyword evidence="1 3" id="KW-0378">Hydrolase</keyword>
<evidence type="ECO:0000256" key="1">
    <source>
        <dbReference type="ARBA" id="ARBA00022801"/>
    </source>
</evidence>
<name>A0AAC9NJ83_9BURK</name>
<organism evidence="3 4">
    <name type="scientific">Polynucleobacter asymbioticus</name>
    <dbReference type="NCBI Taxonomy" id="576611"/>
    <lineage>
        <taxon>Bacteria</taxon>
        <taxon>Pseudomonadati</taxon>
        <taxon>Pseudomonadota</taxon>
        <taxon>Betaproteobacteria</taxon>
        <taxon>Burkholderiales</taxon>
        <taxon>Burkholderiaceae</taxon>
        <taxon>Polynucleobacter</taxon>
    </lineage>
</organism>
<dbReference type="PRINTS" id="PR00412">
    <property type="entry name" value="EPOXHYDRLASE"/>
</dbReference>
<feature type="domain" description="AB hydrolase-1" evidence="2">
    <location>
        <begin position="22"/>
        <end position="271"/>
    </location>
</feature>
<dbReference type="InterPro" id="IPR000639">
    <property type="entry name" value="Epox_hydrolase-like"/>
</dbReference>
<protein>
    <submittedName>
        <fullName evidence="3">Alpha/beta hydrolase</fullName>
    </submittedName>
</protein>
<dbReference type="Gene3D" id="3.40.50.1820">
    <property type="entry name" value="alpha/beta hydrolase"/>
    <property type="match status" value="1"/>
</dbReference>
<dbReference type="Pfam" id="PF00561">
    <property type="entry name" value="Abhydrolase_1"/>
    <property type="match status" value="1"/>
</dbReference>
<accession>A0AAC9NJ83</accession>
<dbReference type="InterPro" id="IPR000073">
    <property type="entry name" value="AB_hydrolase_1"/>
</dbReference>
<dbReference type="Proteomes" id="UP000182060">
    <property type="component" value="Chromosome"/>
</dbReference>
<gene>
    <name evidence="3" type="ORF">AOC25_08970</name>
</gene>